<reference evidence="2" key="1">
    <citation type="submission" date="2021-01" db="EMBL/GenBank/DDBJ databases">
        <authorList>
            <person name="Corre E."/>
            <person name="Pelletier E."/>
            <person name="Niang G."/>
            <person name="Scheremetjew M."/>
            <person name="Finn R."/>
            <person name="Kale V."/>
            <person name="Holt S."/>
            <person name="Cochrane G."/>
            <person name="Meng A."/>
            <person name="Brown T."/>
            <person name="Cohen L."/>
        </authorList>
    </citation>
    <scope>NUCLEOTIDE SEQUENCE</scope>
    <source>
        <strain evidence="2">CCMP1452</strain>
    </source>
</reference>
<evidence type="ECO:0000313" key="2">
    <source>
        <dbReference type="EMBL" id="CAD9676886.1"/>
    </source>
</evidence>
<keyword evidence="1" id="KW-0812">Transmembrane</keyword>
<proteinExistence type="predicted"/>
<name>A0A7S2WAK5_9STRA</name>
<accession>A0A7S2WAK5</accession>
<organism evidence="2">
    <name type="scientific">Eucampia antarctica</name>
    <dbReference type="NCBI Taxonomy" id="49252"/>
    <lineage>
        <taxon>Eukaryota</taxon>
        <taxon>Sar</taxon>
        <taxon>Stramenopiles</taxon>
        <taxon>Ochrophyta</taxon>
        <taxon>Bacillariophyta</taxon>
        <taxon>Mediophyceae</taxon>
        <taxon>Biddulphiophycidae</taxon>
        <taxon>Hemiaulales</taxon>
        <taxon>Hemiaulaceae</taxon>
        <taxon>Eucampia</taxon>
    </lineage>
</organism>
<protein>
    <submittedName>
        <fullName evidence="2">Uncharacterized protein</fullName>
    </submittedName>
</protein>
<sequence length="248" mass="27451">MFVTNLFTFINLFTSPQNLIARRWLTSNIDDNTDSDLPLVPIPFAPPSDEFCTSNSLGDDFYISVFEPCKVVFFTNSSISDSTGEGHYSCDDHAYEPNQVVSEAQLQVFMWPESCVANGPRCYLLKENPDLVEYLIDPNNIYTVNDIFSFPEDATAVSVSCVADYAKFQKTMKTAQDDFSTSSLVHPLIGITALLGILSLAVCLCGCGVMFCCCSQRPRNRPTYQPVVFSTVPSTDPKPSAPLYHAII</sequence>
<gene>
    <name evidence="2" type="ORF">EANT1437_LOCUS8564</name>
</gene>
<keyword evidence="1" id="KW-1133">Transmembrane helix</keyword>
<dbReference type="EMBL" id="HBHI01016661">
    <property type="protein sequence ID" value="CAD9676886.1"/>
    <property type="molecule type" value="Transcribed_RNA"/>
</dbReference>
<feature type="transmembrane region" description="Helical" evidence="1">
    <location>
        <begin position="188"/>
        <end position="213"/>
    </location>
</feature>
<dbReference type="AlphaFoldDB" id="A0A7S2WAK5"/>
<keyword evidence="1" id="KW-0472">Membrane</keyword>
<evidence type="ECO:0000256" key="1">
    <source>
        <dbReference type="SAM" id="Phobius"/>
    </source>
</evidence>